<evidence type="ECO:0000259" key="3">
    <source>
        <dbReference type="PROSITE" id="PS50405"/>
    </source>
</evidence>
<dbReference type="InterPro" id="IPR036282">
    <property type="entry name" value="Glutathione-S-Trfase_C_sf"/>
</dbReference>
<dbReference type="OrthoDB" id="2789670at2759"/>
<protein>
    <recommendedName>
        <fullName evidence="6">Glutathione S-transferase</fullName>
    </recommendedName>
</protein>
<accession>A0A8H3IAI0</accession>
<dbReference type="SUPFAM" id="SSF52833">
    <property type="entry name" value="Thioredoxin-like"/>
    <property type="match status" value="1"/>
</dbReference>
<dbReference type="PROSITE" id="PS50404">
    <property type="entry name" value="GST_NTER"/>
    <property type="match status" value="1"/>
</dbReference>
<name>A0A8H3IAI0_9LECA</name>
<evidence type="ECO:0000313" key="4">
    <source>
        <dbReference type="EMBL" id="CAF9920932.1"/>
    </source>
</evidence>
<dbReference type="AlphaFoldDB" id="A0A8H3IAI0"/>
<reference evidence="4" key="1">
    <citation type="submission" date="2021-03" db="EMBL/GenBank/DDBJ databases">
        <authorList>
            <person name="Tagirdzhanova G."/>
        </authorList>
    </citation>
    <scope>NUCLEOTIDE SEQUENCE</scope>
</reference>
<evidence type="ECO:0000259" key="2">
    <source>
        <dbReference type="PROSITE" id="PS50404"/>
    </source>
</evidence>
<proteinExistence type="inferred from homology"/>
<dbReference type="PANTHER" id="PTHR44051:SF8">
    <property type="entry name" value="GLUTATHIONE S-TRANSFERASE GSTA"/>
    <property type="match status" value="1"/>
</dbReference>
<comment type="similarity">
    <text evidence="1">Belongs to the GST superfamily.</text>
</comment>
<dbReference type="InterPro" id="IPR004045">
    <property type="entry name" value="Glutathione_S-Trfase_N"/>
</dbReference>
<dbReference type="Pfam" id="PF00043">
    <property type="entry name" value="GST_C"/>
    <property type="match status" value="1"/>
</dbReference>
<dbReference type="PANTHER" id="PTHR44051">
    <property type="entry name" value="GLUTATHIONE S-TRANSFERASE-RELATED"/>
    <property type="match status" value="1"/>
</dbReference>
<organism evidence="4 5">
    <name type="scientific">Heterodermia speciosa</name>
    <dbReference type="NCBI Taxonomy" id="116794"/>
    <lineage>
        <taxon>Eukaryota</taxon>
        <taxon>Fungi</taxon>
        <taxon>Dikarya</taxon>
        <taxon>Ascomycota</taxon>
        <taxon>Pezizomycotina</taxon>
        <taxon>Lecanoromycetes</taxon>
        <taxon>OSLEUM clade</taxon>
        <taxon>Lecanoromycetidae</taxon>
        <taxon>Caliciales</taxon>
        <taxon>Physciaceae</taxon>
        <taxon>Heterodermia</taxon>
    </lineage>
</organism>
<sequence length="228" mass="24952">MAVTFYYAPYSTAESTKAILAELEHGLPNPLATRIELSISAGDTRKPAYLSDVNPNGRVPAIVHDGVPIWESAAITMYLGETFGVRAGNDPHQSSLYPEPGPRRGEAMKWIVWTNTTLTVAGARLAAALPVGTPGAVEKGSQDEVSKDETARKNEEEIARGDLAKNLKVLDEALKERNYLLGDQYCLADTHVWTFVSWLSVMGVSTEEYLHLTEWLARVGARPALKDQ</sequence>
<dbReference type="Pfam" id="PF13409">
    <property type="entry name" value="GST_N_2"/>
    <property type="match status" value="1"/>
</dbReference>
<feature type="domain" description="GST N-terminal" evidence="2">
    <location>
        <begin position="1"/>
        <end position="87"/>
    </location>
</feature>
<dbReference type="Gene3D" id="3.40.30.10">
    <property type="entry name" value="Glutaredoxin"/>
    <property type="match status" value="1"/>
</dbReference>
<evidence type="ECO:0000256" key="1">
    <source>
        <dbReference type="ARBA" id="ARBA00007409"/>
    </source>
</evidence>
<dbReference type="Gene3D" id="1.20.1050.10">
    <property type="match status" value="1"/>
</dbReference>
<feature type="domain" description="GST C-terminal" evidence="3">
    <location>
        <begin position="100"/>
        <end position="228"/>
    </location>
</feature>
<dbReference type="SUPFAM" id="SSF47616">
    <property type="entry name" value="GST C-terminal domain-like"/>
    <property type="match status" value="1"/>
</dbReference>
<dbReference type="SFLD" id="SFLDG00358">
    <property type="entry name" value="Main_(cytGST)"/>
    <property type="match status" value="1"/>
</dbReference>
<keyword evidence="5" id="KW-1185">Reference proteome</keyword>
<gene>
    <name evidence="4" type="ORF">HETSPECPRED_004386</name>
</gene>
<dbReference type="InterPro" id="IPR010987">
    <property type="entry name" value="Glutathione-S-Trfase_C-like"/>
</dbReference>
<dbReference type="SFLD" id="SFLDS00019">
    <property type="entry name" value="Glutathione_Transferase_(cytos"/>
    <property type="match status" value="1"/>
</dbReference>
<dbReference type="EMBL" id="CAJPDS010000027">
    <property type="protein sequence ID" value="CAF9920932.1"/>
    <property type="molecule type" value="Genomic_DNA"/>
</dbReference>
<dbReference type="InterPro" id="IPR004046">
    <property type="entry name" value="GST_C"/>
</dbReference>
<dbReference type="Proteomes" id="UP000664521">
    <property type="component" value="Unassembled WGS sequence"/>
</dbReference>
<dbReference type="InterPro" id="IPR040079">
    <property type="entry name" value="Glutathione_S-Trfase"/>
</dbReference>
<evidence type="ECO:0008006" key="6">
    <source>
        <dbReference type="Google" id="ProtNLM"/>
    </source>
</evidence>
<comment type="caution">
    <text evidence="4">The sequence shown here is derived from an EMBL/GenBank/DDBJ whole genome shotgun (WGS) entry which is preliminary data.</text>
</comment>
<evidence type="ECO:0000313" key="5">
    <source>
        <dbReference type="Proteomes" id="UP000664521"/>
    </source>
</evidence>
<dbReference type="PROSITE" id="PS50405">
    <property type="entry name" value="GST_CTER"/>
    <property type="match status" value="1"/>
</dbReference>
<dbReference type="InterPro" id="IPR036249">
    <property type="entry name" value="Thioredoxin-like_sf"/>
</dbReference>